<name>A0A7J3M3P5_ARCFL</name>
<organism evidence="2">
    <name type="scientific">Archaeoglobus fulgidus</name>
    <dbReference type="NCBI Taxonomy" id="2234"/>
    <lineage>
        <taxon>Archaea</taxon>
        <taxon>Methanobacteriati</taxon>
        <taxon>Methanobacteriota</taxon>
        <taxon>Archaeoglobi</taxon>
        <taxon>Archaeoglobales</taxon>
        <taxon>Archaeoglobaceae</taxon>
        <taxon>Archaeoglobus</taxon>
    </lineage>
</organism>
<protein>
    <submittedName>
        <fullName evidence="2">Uncharacterized protein</fullName>
    </submittedName>
</protein>
<dbReference type="InterPro" id="IPR011010">
    <property type="entry name" value="DNA_brk_join_enz"/>
</dbReference>
<keyword evidence="1" id="KW-0233">DNA recombination</keyword>
<sequence>MDLLRLEFDLQHHLVLSKKNDFDHALIRLVLSTLANPFEIANLNKKDLRINKGVFTVRFQSRFSPIDEDTFRLVKSLEKERPFELKESEMDEIVAKYSPKDRKYTTKGLRKAMVNYLKDASFFEIEIEKLESKELFDFMLDFNPLYSGSWLDEEGLKEFVLNYSAINRIEDAKRVAEETGIDYEFVSQVMRTEKSLFVLADKFKAKNLSFEDE</sequence>
<proteinExistence type="predicted"/>
<dbReference type="GO" id="GO:0015074">
    <property type="term" value="P:DNA integration"/>
    <property type="evidence" value="ECO:0007669"/>
    <property type="project" value="InterPro"/>
</dbReference>
<dbReference type="EMBL" id="DSYZ01000089">
    <property type="protein sequence ID" value="HGT82955.1"/>
    <property type="molecule type" value="Genomic_DNA"/>
</dbReference>
<dbReference type="AlphaFoldDB" id="A0A7J3M3P5"/>
<dbReference type="SUPFAM" id="SSF56349">
    <property type="entry name" value="DNA breaking-rejoining enzymes"/>
    <property type="match status" value="1"/>
</dbReference>
<comment type="caution">
    <text evidence="2">The sequence shown here is derived from an EMBL/GenBank/DDBJ whole genome shotgun (WGS) entry which is preliminary data.</text>
</comment>
<reference evidence="2" key="1">
    <citation type="journal article" date="2020" name="mSystems">
        <title>Genome- and Community-Level Interaction Insights into Carbon Utilization and Element Cycling Functions of Hydrothermarchaeota in Hydrothermal Sediment.</title>
        <authorList>
            <person name="Zhou Z."/>
            <person name="Liu Y."/>
            <person name="Xu W."/>
            <person name="Pan J."/>
            <person name="Luo Z.H."/>
            <person name="Li M."/>
        </authorList>
    </citation>
    <scope>NUCLEOTIDE SEQUENCE [LARGE SCALE GENOMIC DNA]</scope>
    <source>
        <strain evidence="2">SpSt-587</strain>
    </source>
</reference>
<gene>
    <name evidence="2" type="ORF">ENT52_04430</name>
</gene>
<dbReference type="GO" id="GO:0006310">
    <property type="term" value="P:DNA recombination"/>
    <property type="evidence" value="ECO:0007669"/>
    <property type="project" value="UniProtKB-KW"/>
</dbReference>
<evidence type="ECO:0000313" key="2">
    <source>
        <dbReference type="EMBL" id="HGT82955.1"/>
    </source>
</evidence>
<dbReference type="Gene3D" id="1.10.443.10">
    <property type="entry name" value="Intergrase catalytic core"/>
    <property type="match status" value="1"/>
</dbReference>
<accession>A0A7J3M3P5</accession>
<evidence type="ECO:0000256" key="1">
    <source>
        <dbReference type="ARBA" id="ARBA00023172"/>
    </source>
</evidence>
<dbReference type="InterPro" id="IPR013762">
    <property type="entry name" value="Integrase-like_cat_sf"/>
</dbReference>
<dbReference type="GO" id="GO:0003677">
    <property type="term" value="F:DNA binding"/>
    <property type="evidence" value="ECO:0007669"/>
    <property type="project" value="InterPro"/>
</dbReference>